<reference evidence="2 3" key="2">
    <citation type="journal article" date="2017" name="Front. Plant Sci.">
        <title>Gene Classification and Mining of Molecular Markers Useful in Red Clover (Trifolium pratense) Breeding.</title>
        <authorList>
            <person name="Istvanek J."/>
            <person name="Dluhosova J."/>
            <person name="Dluhos P."/>
            <person name="Patkova L."/>
            <person name="Nedelnik J."/>
            <person name="Repkova J."/>
        </authorList>
    </citation>
    <scope>NUCLEOTIDE SEQUENCE [LARGE SCALE GENOMIC DNA]</scope>
    <source>
        <strain evidence="3">cv. Tatra</strain>
        <tissue evidence="2">Young leaves</tissue>
    </source>
</reference>
<dbReference type="AlphaFoldDB" id="A0A2K3K0Z2"/>
<feature type="compositionally biased region" description="Polar residues" evidence="1">
    <location>
        <begin position="85"/>
        <end position="95"/>
    </location>
</feature>
<name>A0A2K3K0Z2_TRIPR</name>
<organism evidence="2 3">
    <name type="scientific">Trifolium pratense</name>
    <name type="common">Red clover</name>
    <dbReference type="NCBI Taxonomy" id="57577"/>
    <lineage>
        <taxon>Eukaryota</taxon>
        <taxon>Viridiplantae</taxon>
        <taxon>Streptophyta</taxon>
        <taxon>Embryophyta</taxon>
        <taxon>Tracheophyta</taxon>
        <taxon>Spermatophyta</taxon>
        <taxon>Magnoliopsida</taxon>
        <taxon>eudicotyledons</taxon>
        <taxon>Gunneridae</taxon>
        <taxon>Pentapetalae</taxon>
        <taxon>rosids</taxon>
        <taxon>fabids</taxon>
        <taxon>Fabales</taxon>
        <taxon>Fabaceae</taxon>
        <taxon>Papilionoideae</taxon>
        <taxon>50 kb inversion clade</taxon>
        <taxon>NPAAA clade</taxon>
        <taxon>Hologalegina</taxon>
        <taxon>IRL clade</taxon>
        <taxon>Trifolieae</taxon>
        <taxon>Trifolium</taxon>
    </lineage>
</organism>
<evidence type="ECO:0000256" key="1">
    <source>
        <dbReference type="SAM" id="MobiDB-lite"/>
    </source>
</evidence>
<accession>A0A2K3K0Z2</accession>
<dbReference type="EMBL" id="ASHM01081766">
    <property type="protein sequence ID" value="PNX59975.1"/>
    <property type="molecule type" value="Genomic_DNA"/>
</dbReference>
<dbReference type="Proteomes" id="UP000236291">
    <property type="component" value="Unassembled WGS sequence"/>
</dbReference>
<evidence type="ECO:0000313" key="3">
    <source>
        <dbReference type="Proteomes" id="UP000236291"/>
    </source>
</evidence>
<evidence type="ECO:0000313" key="2">
    <source>
        <dbReference type="EMBL" id="PNX59975.1"/>
    </source>
</evidence>
<proteinExistence type="predicted"/>
<feature type="region of interest" description="Disordered" evidence="1">
    <location>
        <begin position="85"/>
        <end position="112"/>
    </location>
</feature>
<gene>
    <name evidence="2" type="ORF">L195_g051692</name>
</gene>
<comment type="caution">
    <text evidence="2">The sequence shown here is derived from an EMBL/GenBank/DDBJ whole genome shotgun (WGS) entry which is preliminary data.</text>
</comment>
<reference evidence="2 3" key="1">
    <citation type="journal article" date="2014" name="Am. J. Bot.">
        <title>Genome assembly and annotation for red clover (Trifolium pratense; Fabaceae).</title>
        <authorList>
            <person name="Istvanek J."/>
            <person name="Jaros M."/>
            <person name="Krenek A."/>
            <person name="Repkova J."/>
        </authorList>
    </citation>
    <scope>NUCLEOTIDE SEQUENCE [LARGE SCALE GENOMIC DNA]</scope>
    <source>
        <strain evidence="3">cv. Tatra</strain>
        <tissue evidence="2">Young leaves</tissue>
    </source>
</reference>
<protein>
    <submittedName>
        <fullName evidence="2">Uncharacterized protein</fullName>
    </submittedName>
</protein>
<sequence length="112" mass="12766">MIGEVEEKEVIWGGIHNHGFHSLHYTLRRGKIFQVDGTSRELSGSAEMEEEYYPKRRIGTGMENILDGGHRTTTVTHEDVAQYDAKQTTQGSLHKSTLLKKFRKTPPANKNR</sequence>